<keyword evidence="4" id="KW-0418">Kinase</keyword>
<proteinExistence type="inferred from homology"/>
<dbReference type="Pfam" id="PF17042">
    <property type="entry name" value="NBD_C"/>
    <property type="match status" value="1"/>
</dbReference>
<dbReference type="GO" id="GO:0005524">
    <property type="term" value="F:ATP binding"/>
    <property type="evidence" value="ECO:0007669"/>
    <property type="project" value="UniProtKB-KW"/>
</dbReference>
<keyword evidence="3" id="KW-0547">Nucleotide-binding</keyword>
<feature type="domain" description="Four-carbon acid sugar kinase nucleotide binding" evidence="14">
    <location>
        <begin position="258"/>
        <end position="413"/>
    </location>
</feature>
<name>A0A2J0Z7J5_RHIML</name>
<feature type="domain" description="Four-carbon acid sugar kinase N-terminal" evidence="13">
    <location>
        <begin position="3"/>
        <end position="232"/>
    </location>
</feature>
<dbReference type="EC" id="2.7.1.217" evidence="10"/>
<comment type="function">
    <text evidence="9">Catalyzes the ATP-dependent phosphorylation of 3-oxo-tetronate to 3-oxo-tetronate 4-phosphate.</text>
</comment>
<comment type="caution">
    <text evidence="15">The sequence shown here is derived from an EMBL/GenBank/DDBJ whole genome shotgun (WGS) entry which is preliminary data.</text>
</comment>
<comment type="catalytic activity">
    <reaction evidence="8">
        <text>3-dehydro-D-erythronate + ATP = 3-dehydro-4-O-phospho-D-erythronate + ADP + H(+)</text>
        <dbReference type="Rhea" id="RHEA:52556"/>
        <dbReference type="ChEBI" id="CHEBI:15378"/>
        <dbReference type="ChEBI" id="CHEBI:30616"/>
        <dbReference type="ChEBI" id="CHEBI:57958"/>
        <dbReference type="ChEBI" id="CHEBI:136593"/>
        <dbReference type="ChEBI" id="CHEBI:456216"/>
        <dbReference type="EC" id="2.7.1.217"/>
    </reaction>
</comment>
<evidence type="ECO:0000256" key="9">
    <source>
        <dbReference type="ARBA" id="ARBA00037335"/>
    </source>
</evidence>
<evidence type="ECO:0000313" key="15">
    <source>
        <dbReference type="EMBL" id="PJR16486.1"/>
    </source>
</evidence>
<protein>
    <recommendedName>
        <fullName evidence="11">3-oxo-tetronate kinase</fullName>
        <ecNumber evidence="10">2.7.1.217</ecNumber>
    </recommendedName>
    <alternativeName>
        <fullName evidence="12">3-dehydrotetronate 4-kinase</fullName>
    </alternativeName>
</protein>
<comment type="catalytic activity">
    <reaction evidence="7">
        <text>3-dehydro-L-erythronate + ATP = 3-dehydro-4-O-phospho-L-erythronate + ADP + H(+)</text>
        <dbReference type="Rhea" id="RHEA:52552"/>
        <dbReference type="ChEBI" id="CHEBI:15378"/>
        <dbReference type="ChEBI" id="CHEBI:30616"/>
        <dbReference type="ChEBI" id="CHEBI:136592"/>
        <dbReference type="ChEBI" id="CHEBI:136670"/>
        <dbReference type="ChEBI" id="CHEBI:456216"/>
        <dbReference type="EC" id="2.7.1.217"/>
    </reaction>
</comment>
<dbReference type="GO" id="GO:0016301">
    <property type="term" value="F:kinase activity"/>
    <property type="evidence" value="ECO:0007669"/>
    <property type="project" value="UniProtKB-KW"/>
</dbReference>
<dbReference type="EMBL" id="NJGD01000002">
    <property type="protein sequence ID" value="PJR16486.1"/>
    <property type="molecule type" value="Genomic_DNA"/>
</dbReference>
<dbReference type="InterPro" id="IPR042213">
    <property type="entry name" value="NBD_C_sf"/>
</dbReference>
<evidence type="ECO:0000256" key="4">
    <source>
        <dbReference type="ARBA" id="ARBA00022777"/>
    </source>
</evidence>
<evidence type="ECO:0000256" key="8">
    <source>
        <dbReference type="ARBA" id="ARBA00036346"/>
    </source>
</evidence>
<evidence type="ECO:0000259" key="14">
    <source>
        <dbReference type="Pfam" id="PF17042"/>
    </source>
</evidence>
<evidence type="ECO:0000256" key="10">
    <source>
        <dbReference type="ARBA" id="ARBA00039095"/>
    </source>
</evidence>
<evidence type="ECO:0000256" key="1">
    <source>
        <dbReference type="ARBA" id="ARBA00005715"/>
    </source>
</evidence>
<accession>A0A2J0Z7J5</accession>
<dbReference type="InterPro" id="IPR031475">
    <property type="entry name" value="NBD_C"/>
</dbReference>
<dbReference type="InterPro" id="IPR010737">
    <property type="entry name" value="4-carb_acid_sugar_kinase_N"/>
</dbReference>
<dbReference type="RefSeq" id="WP_100670494.1">
    <property type="nucleotide sequence ID" value="NZ_NJGD01000002.1"/>
</dbReference>
<dbReference type="InterPro" id="IPR050007">
    <property type="entry name" value="OtnK"/>
</dbReference>
<evidence type="ECO:0000256" key="7">
    <source>
        <dbReference type="ARBA" id="ARBA00035898"/>
    </source>
</evidence>
<evidence type="ECO:0000256" key="5">
    <source>
        <dbReference type="ARBA" id="ARBA00022840"/>
    </source>
</evidence>
<evidence type="ECO:0000256" key="6">
    <source>
        <dbReference type="ARBA" id="ARBA00023277"/>
    </source>
</evidence>
<comment type="similarity">
    <text evidence="1">Belongs to the four-carbon acid sugar kinase family.</text>
</comment>
<evidence type="ECO:0000256" key="11">
    <source>
        <dbReference type="ARBA" id="ARBA00039461"/>
    </source>
</evidence>
<dbReference type="NCBIfam" id="NF043035">
    <property type="entry name" value="OxoTetrKin"/>
    <property type="match status" value="1"/>
</dbReference>
<keyword evidence="5" id="KW-0067">ATP-binding</keyword>
<evidence type="ECO:0000256" key="2">
    <source>
        <dbReference type="ARBA" id="ARBA00022679"/>
    </source>
</evidence>
<keyword evidence="6" id="KW-0119">Carbohydrate metabolism</keyword>
<evidence type="ECO:0000256" key="3">
    <source>
        <dbReference type="ARBA" id="ARBA00022741"/>
    </source>
</evidence>
<reference evidence="15 16" key="1">
    <citation type="submission" date="2017-06" db="EMBL/GenBank/DDBJ databases">
        <title>Ensifer strains isolated from leguminous trees and herbs display diverse denitrification phenotypes with some acting as strong N2O sinks.</title>
        <authorList>
            <person name="Woliy K."/>
            <person name="Mania D."/>
            <person name="Bakken L.R."/>
            <person name="Frostegard A."/>
        </authorList>
    </citation>
    <scope>NUCLEOTIDE SEQUENCE [LARGE SCALE GENOMIC DNA]</scope>
    <source>
        <strain evidence="15 16">AC50a</strain>
    </source>
</reference>
<dbReference type="Proteomes" id="UP000231987">
    <property type="component" value="Unassembled WGS sequence"/>
</dbReference>
<keyword evidence="2" id="KW-0808">Transferase</keyword>
<sequence length="423" mass="43808">MLLGVIADDFTGASDIANTIAKGLPGQGGLRTVQCLGVPSAAADPEVEAGVIALKSRSIDAAVAVEQSLEALKWLLDQGCEQIVFKYCSTFDSTPAGNIGPVAEALADALAVKGVVVCPAFPGAGRTVYRGHIFVKDRLLDESGLEKHPLNPMTDADIRRWLRLQTTSDVGHVDIATVRSGTSAIEAALRRHGDDNHALVVVDAITDDDLVVIGKAVADHRLVTGGSGIAIGLPANFIARRLAKGQSSASFGVDGPEAILAGSCSGATREQVDLHRNSHPTFAIDVAGVMNGTVTTVDLTSFLLANRGKAPLVYSSGTPDEVQAIQARFGRERVAEALDNLFAETARELIGAGIRRLVVAGGETSGAVVSALDLGTLTIGPEIDPGVPVLLSKGDDPVALALKSGNFGAPDFFTTALERLAGR</sequence>
<gene>
    <name evidence="15" type="ORF">CEJ86_06845</name>
</gene>
<evidence type="ECO:0000313" key="16">
    <source>
        <dbReference type="Proteomes" id="UP000231987"/>
    </source>
</evidence>
<evidence type="ECO:0000259" key="13">
    <source>
        <dbReference type="Pfam" id="PF07005"/>
    </source>
</evidence>
<organism evidence="15 16">
    <name type="scientific">Rhizobium meliloti</name>
    <name type="common">Ensifer meliloti</name>
    <name type="synonym">Sinorhizobium meliloti</name>
    <dbReference type="NCBI Taxonomy" id="382"/>
    <lineage>
        <taxon>Bacteria</taxon>
        <taxon>Pseudomonadati</taxon>
        <taxon>Pseudomonadota</taxon>
        <taxon>Alphaproteobacteria</taxon>
        <taxon>Hyphomicrobiales</taxon>
        <taxon>Rhizobiaceae</taxon>
        <taxon>Sinorhizobium/Ensifer group</taxon>
        <taxon>Sinorhizobium</taxon>
    </lineage>
</organism>
<dbReference type="Gene3D" id="3.40.980.20">
    <property type="entry name" value="Four-carbon acid sugar kinase, nucleotide binding domain"/>
    <property type="match status" value="1"/>
</dbReference>
<dbReference type="Gene3D" id="3.40.50.10840">
    <property type="entry name" value="Putative sugar-binding, N-terminal domain"/>
    <property type="match status" value="1"/>
</dbReference>
<dbReference type="InterPro" id="IPR037051">
    <property type="entry name" value="4-carb_acid_sugar_kinase_N_sf"/>
</dbReference>
<dbReference type="AlphaFoldDB" id="A0A2J0Z7J5"/>
<evidence type="ECO:0000256" key="12">
    <source>
        <dbReference type="ARBA" id="ARBA00041377"/>
    </source>
</evidence>
<dbReference type="Pfam" id="PF07005">
    <property type="entry name" value="SBD_N"/>
    <property type="match status" value="1"/>
</dbReference>
<dbReference type="SUPFAM" id="SSF142764">
    <property type="entry name" value="YgbK-like"/>
    <property type="match status" value="1"/>
</dbReference>